<proteinExistence type="predicted"/>
<dbReference type="EMBL" id="CP134878">
    <property type="protein sequence ID" value="WNM18054.1"/>
    <property type="molecule type" value="Genomic_DNA"/>
</dbReference>
<evidence type="ECO:0000313" key="3">
    <source>
        <dbReference type="EMBL" id="WNM22106.1"/>
    </source>
</evidence>
<keyword evidence="4" id="KW-1185">Reference proteome</keyword>
<dbReference type="EMBL" id="CP134890">
    <property type="protein sequence ID" value="WNM22106.1"/>
    <property type="molecule type" value="Genomic_DNA"/>
</dbReference>
<evidence type="ECO:0000313" key="4">
    <source>
        <dbReference type="Proteomes" id="UP001304515"/>
    </source>
</evidence>
<reference evidence="3 4" key="1">
    <citation type="submission" date="2023-09" db="EMBL/GenBank/DDBJ databases">
        <title>Flavobacterium sp. a novel bacteria isolate from Pepper rhizosphere.</title>
        <authorList>
            <person name="Peng Y."/>
            <person name="Lee J."/>
        </authorList>
    </citation>
    <scope>NUCLEOTIDE SEQUENCE [LARGE SCALE GENOMIC DNA]</scope>
    <source>
        <strain evidence="2">PMR2A8</strain>
        <strain evidence="3 4">PMTSA4</strain>
    </source>
</reference>
<accession>A0AA96F5Q2</accession>
<accession>A0AA96ETP8</accession>
<dbReference type="Proteomes" id="UP001304515">
    <property type="component" value="Chromosome"/>
</dbReference>
<evidence type="ECO:0000256" key="1">
    <source>
        <dbReference type="SAM" id="SignalP"/>
    </source>
</evidence>
<feature type="chain" id="PRO_5044705336" evidence="1">
    <location>
        <begin position="21"/>
        <end position="207"/>
    </location>
</feature>
<dbReference type="KEGG" id="fcj:RN605_01820"/>
<evidence type="ECO:0000313" key="2">
    <source>
        <dbReference type="EMBL" id="WNM18054.1"/>
    </source>
</evidence>
<dbReference type="RefSeq" id="WP_313321704.1">
    <property type="nucleotide sequence ID" value="NZ_CP134878.1"/>
</dbReference>
<keyword evidence="1" id="KW-0732">Signal</keyword>
<organism evidence="3 4">
    <name type="scientific">Flavobacterium capsici</name>
    <dbReference type="NCBI Taxonomy" id="3075618"/>
    <lineage>
        <taxon>Bacteria</taxon>
        <taxon>Pseudomonadati</taxon>
        <taxon>Bacteroidota</taxon>
        <taxon>Flavobacteriia</taxon>
        <taxon>Flavobacteriales</taxon>
        <taxon>Flavobacteriaceae</taxon>
        <taxon>Flavobacterium</taxon>
    </lineage>
</organism>
<gene>
    <name evidence="3" type="ORF">RN605_01820</name>
    <name evidence="2" type="ORF">RN608_08520</name>
</gene>
<sequence>MKKITLLVASILLVGNVAKATEVKTISGEESRVRISFDEPISFIERGIEFFVFPNGDFDFNTRPQDSQGDYFYRKANGRVTAVQARGNVNYGVLIQHDSFGRVRRVGNTFINYDNRDRVSRIGTVYMRYNRFALSQIGGMTLVYNYRGDIINTIGSIKGRGNQGFVYNTYNSNNHYNDYASNNTSSNNYYYRSQGDEDKQEEVKGRK</sequence>
<dbReference type="AlphaFoldDB" id="A0AA96F5Q2"/>
<feature type="signal peptide" evidence="1">
    <location>
        <begin position="1"/>
        <end position="20"/>
    </location>
</feature>
<protein>
    <submittedName>
        <fullName evidence="3">Uncharacterized protein</fullName>
    </submittedName>
</protein>
<name>A0AA96F5Q2_9FLAO</name>